<dbReference type="AlphaFoldDB" id="A0A2B7XSM7"/>
<evidence type="ECO:0000256" key="2">
    <source>
        <dbReference type="ARBA" id="ARBA00022692"/>
    </source>
</evidence>
<protein>
    <recommendedName>
        <fullName evidence="10">Protein transport protein GOT1</fullName>
    </recommendedName>
</protein>
<comment type="subcellular location">
    <subcellularLocation>
        <location evidence="1">Golgi apparatus membrane</location>
        <topology evidence="1">Multi-pass membrane protein</topology>
    </subcellularLocation>
</comment>
<evidence type="ECO:0000256" key="6">
    <source>
        <dbReference type="ARBA" id="ARBA00025799"/>
    </source>
</evidence>
<dbReference type="GO" id="GO:0042147">
    <property type="term" value="P:retrograde transport, endosome to Golgi"/>
    <property type="evidence" value="ECO:0007669"/>
    <property type="project" value="InterPro"/>
</dbReference>
<dbReference type="InterPro" id="IPR007305">
    <property type="entry name" value="Vesicle_transpt_Got1/SFT2"/>
</dbReference>
<dbReference type="InterPro" id="IPR045176">
    <property type="entry name" value="Got1"/>
</dbReference>
<evidence type="ECO:0000256" key="1">
    <source>
        <dbReference type="ARBA" id="ARBA00004653"/>
    </source>
</evidence>
<dbReference type="GO" id="GO:0005829">
    <property type="term" value="C:cytosol"/>
    <property type="evidence" value="ECO:0007669"/>
    <property type="project" value="GOC"/>
</dbReference>
<dbReference type="GO" id="GO:0000137">
    <property type="term" value="C:Golgi cis cisterna"/>
    <property type="evidence" value="ECO:0007669"/>
    <property type="project" value="TreeGrafter"/>
</dbReference>
<feature type="transmembrane region" description="Helical" evidence="7">
    <location>
        <begin position="55"/>
        <end position="73"/>
    </location>
</feature>
<evidence type="ECO:0000256" key="7">
    <source>
        <dbReference type="SAM" id="Phobius"/>
    </source>
</evidence>
<evidence type="ECO:0000256" key="5">
    <source>
        <dbReference type="ARBA" id="ARBA00023136"/>
    </source>
</evidence>
<dbReference type="GO" id="GO:0030134">
    <property type="term" value="C:COPII-coated ER to Golgi transport vesicle"/>
    <property type="evidence" value="ECO:0007669"/>
    <property type="project" value="TreeGrafter"/>
</dbReference>
<evidence type="ECO:0000256" key="4">
    <source>
        <dbReference type="ARBA" id="ARBA00023034"/>
    </source>
</evidence>
<keyword evidence="5 7" id="KW-0472">Membrane</keyword>
<dbReference type="PANTHER" id="PTHR21493:SF9">
    <property type="entry name" value="GOLGI TRANSPORT PROTEIN 1-RELATED"/>
    <property type="match status" value="1"/>
</dbReference>
<keyword evidence="4" id="KW-0333">Golgi apparatus</keyword>
<sequence length="104" mass="11171">MGNILFLIGLPLILGSRKTLSFFGRRQKLSGTLTFTFGVILILFRWPLVGFLIELYGMFVLFGEFLVTLAGFVRGIPVIGGPVARALVWVGSAGGRAGGETLPV</sequence>
<comment type="similarity">
    <text evidence="6">Belongs to the GOT1 family.</text>
</comment>
<keyword evidence="9" id="KW-1185">Reference proteome</keyword>
<dbReference type="OrthoDB" id="204784at2759"/>
<feature type="transmembrane region" description="Helical" evidence="7">
    <location>
        <begin position="29"/>
        <end position="48"/>
    </location>
</feature>
<evidence type="ECO:0000313" key="9">
    <source>
        <dbReference type="Proteomes" id="UP000224634"/>
    </source>
</evidence>
<evidence type="ECO:0008006" key="10">
    <source>
        <dbReference type="Google" id="ProtNLM"/>
    </source>
</evidence>
<dbReference type="Proteomes" id="UP000224634">
    <property type="component" value="Unassembled WGS sequence"/>
</dbReference>
<evidence type="ECO:0000256" key="3">
    <source>
        <dbReference type="ARBA" id="ARBA00022989"/>
    </source>
</evidence>
<evidence type="ECO:0000313" key="8">
    <source>
        <dbReference type="EMBL" id="PGH11959.1"/>
    </source>
</evidence>
<dbReference type="PANTHER" id="PTHR21493">
    <property type="entry name" value="CGI-141-RELATED/LIPASE CONTAINING PROTEIN"/>
    <property type="match status" value="1"/>
</dbReference>
<dbReference type="STRING" id="1447883.A0A2B7XSM7"/>
<dbReference type="GO" id="GO:0005783">
    <property type="term" value="C:endoplasmic reticulum"/>
    <property type="evidence" value="ECO:0007669"/>
    <property type="project" value="TreeGrafter"/>
</dbReference>
<organism evidence="8 9">
    <name type="scientific">Polytolypa hystricis (strain UAMH7299)</name>
    <dbReference type="NCBI Taxonomy" id="1447883"/>
    <lineage>
        <taxon>Eukaryota</taxon>
        <taxon>Fungi</taxon>
        <taxon>Dikarya</taxon>
        <taxon>Ascomycota</taxon>
        <taxon>Pezizomycotina</taxon>
        <taxon>Eurotiomycetes</taxon>
        <taxon>Eurotiomycetidae</taxon>
        <taxon>Onygenales</taxon>
        <taxon>Onygenales incertae sedis</taxon>
        <taxon>Polytolypa</taxon>
    </lineage>
</organism>
<dbReference type="Pfam" id="PF04178">
    <property type="entry name" value="Got1"/>
    <property type="match status" value="1"/>
</dbReference>
<name>A0A2B7XSM7_POLH7</name>
<dbReference type="GO" id="GO:0006888">
    <property type="term" value="P:endoplasmic reticulum to Golgi vesicle-mediated transport"/>
    <property type="evidence" value="ECO:0007669"/>
    <property type="project" value="InterPro"/>
</dbReference>
<comment type="caution">
    <text evidence="8">The sequence shown here is derived from an EMBL/GenBank/DDBJ whole genome shotgun (WGS) entry which is preliminary data.</text>
</comment>
<gene>
    <name evidence="8" type="ORF">AJ80_06925</name>
</gene>
<dbReference type="GO" id="GO:0000139">
    <property type="term" value="C:Golgi membrane"/>
    <property type="evidence" value="ECO:0007669"/>
    <property type="project" value="UniProtKB-SubCell"/>
</dbReference>
<accession>A0A2B7XSM7</accession>
<keyword evidence="2 7" id="KW-0812">Transmembrane</keyword>
<dbReference type="EMBL" id="PDNA01000125">
    <property type="protein sequence ID" value="PGH11959.1"/>
    <property type="molecule type" value="Genomic_DNA"/>
</dbReference>
<reference evidence="8 9" key="1">
    <citation type="submission" date="2017-10" db="EMBL/GenBank/DDBJ databases">
        <title>Comparative genomics in systemic dimorphic fungi from Ajellomycetaceae.</title>
        <authorList>
            <person name="Munoz J.F."/>
            <person name="Mcewen J.G."/>
            <person name="Clay O.K."/>
            <person name="Cuomo C.A."/>
        </authorList>
    </citation>
    <scope>NUCLEOTIDE SEQUENCE [LARGE SCALE GENOMIC DNA]</scope>
    <source>
        <strain evidence="8 9">UAMH7299</strain>
    </source>
</reference>
<proteinExistence type="inferred from homology"/>
<keyword evidence="3 7" id="KW-1133">Transmembrane helix</keyword>